<name>A0A3E1R628_9BURK</name>
<dbReference type="EMBL" id="QFZK01000036">
    <property type="protein sequence ID" value="RFO94663.1"/>
    <property type="molecule type" value="Genomic_DNA"/>
</dbReference>
<organism evidence="4 5">
    <name type="scientific">Rhodoferax lacus</name>
    <dbReference type="NCBI Taxonomy" id="2184758"/>
    <lineage>
        <taxon>Bacteria</taxon>
        <taxon>Pseudomonadati</taxon>
        <taxon>Pseudomonadota</taxon>
        <taxon>Betaproteobacteria</taxon>
        <taxon>Burkholderiales</taxon>
        <taxon>Comamonadaceae</taxon>
        <taxon>Rhodoferax</taxon>
    </lineage>
</organism>
<evidence type="ECO:0000259" key="3">
    <source>
        <dbReference type="PROSITE" id="PS51371"/>
    </source>
</evidence>
<evidence type="ECO:0000256" key="2">
    <source>
        <dbReference type="PROSITE-ProRule" id="PRU00703"/>
    </source>
</evidence>
<evidence type="ECO:0000256" key="1">
    <source>
        <dbReference type="ARBA" id="ARBA00023122"/>
    </source>
</evidence>
<dbReference type="SMART" id="SM00116">
    <property type="entry name" value="CBS"/>
    <property type="match status" value="2"/>
</dbReference>
<dbReference type="PROSITE" id="PS51371">
    <property type="entry name" value="CBS"/>
    <property type="match status" value="2"/>
</dbReference>
<keyword evidence="5" id="KW-1185">Reference proteome</keyword>
<keyword evidence="1 2" id="KW-0129">CBS domain</keyword>
<proteinExistence type="predicted"/>
<dbReference type="SUPFAM" id="SSF54631">
    <property type="entry name" value="CBS-domain pair"/>
    <property type="match status" value="1"/>
</dbReference>
<comment type="caution">
    <text evidence="4">The sequence shown here is derived from an EMBL/GenBank/DDBJ whole genome shotgun (WGS) entry which is preliminary data.</text>
</comment>
<evidence type="ECO:0000313" key="5">
    <source>
        <dbReference type="Proteomes" id="UP000260665"/>
    </source>
</evidence>
<gene>
    <name evidence="4" type="ORF">DIC66_22345</name>
</gene>
<dbReference type="InterPro" id="IPR000644">
    <property type="entry name" value="CBS_dom"/>
</dbReference>
<dbReference type="PANTHER" id="PTHR43080">
    <property type="entry name" value="CBS DOMAIN-CONTAINING PROTEIN CBSX3, MITOCHONDRIAL"/>
    <property type="match status" value="1"/>
</dbReference>
<protein>
    <submittedName>
        <fullName evidence="4">CBS domain-containing protein</fullName>
    </submittedName>
</protein>
<reference evidence="4 5" key="1">
    <citation type="submission" date="2018-05" db="EMBL/GenBank/DDBJ databases">
        <title>Rhodoferax soyangensis sp.nov., isolated from an oligotrophic freshwater lake.</title>
        <authorList>
            <person name="Park M."/>
        </authorList>
    </citation>
    <scope>NUCLEOTIDE SEQUENCE [LARGE SCALE GENOMIC DNA]</scope>
    <source>
        <strain evidence="4 5">IMCC26218</strain>
    </source>
</reference>
<dbReference type="InterPro" id="IPR051257">
    <property type="entry name" value="Diverse_CBS-Domain"/>
</dbReference>
<dbReference type="CDD" id="cd17775">
    <property type="entry name" value="CBS_pair_bact_arch"/>
    <property type="match status" value="1"/>
</dbReference>
<feature type="domain" description="CBS" evidence="3">
    <location>
        <begin position="11"/>
        <end position="71"/>
    </location>
</feature>
<dbReference type="Pfam" id="PF00571">
    <property type="entry name" value="CBS"/>
    <property type="match status" value="2"/>
</dbReference>
<sequence>MGERLTIGEICTRSVTIAFRRTSLSGAARLMRDNHVGCLVVVEHNDGRQTAVGILTDRDLVTAVVAPELDINRFCVEDVMSTDLVCAREDDSLIDLMRTMRREGVRRIPVVGPQRELLGVVTLDDALDVLAEELCLLVGTVQSGKQRERNTIR</sequence>
<dbReference type="Proteomes" id="UP000260665">
    <property type="component" value="Unassembled WGS sequence"/>
</dbReference>
<dbReference type="InterPro" id="IPR046342">
    <property type="entry name" value="CBS_dom_sf"/>
</dbReference>
<feature type="domain" description="CBS" evidence="3">
    <location>
        <begin position="80"/>
        <end position="136"/>
    </location>
</feature>
<evidence type="ECO:0000313" key="4">
    <source>
        <dbReference type="EMBL" id="RFO94663.1"/>
    </source>
</evidence>
<accession>A0A3E1R628</accession>
<dbReference type="Gene3D" id="3.10.580.10">
    <property type="entry name" value="CBS-domain"/>
    <property type="match status" value="1"/>
</dbReference>
<dbReference type="AlphaFoldDB" id="A0A3E1R628"/>
<dbReference type="PANTHER" id="PTHR43080:SF2">
    <property type="entry name" value="CBS DOMAIN-CONTAINING PROTEIN"/>
    <property type="match status" value="1"/>
</dbReference>
<dbReference type="OrthoDB" id="9794094at2"/>